<dbReference type="EMBL" id="JACHGT010000005">
    <property type="protein sequence ID" value="MBB6034977.1"/>
    <property type="molecule type" value="Genomic_DNA"/>
</dbReference>
<organism evidence="1 2">
    <name type="scientific">Phytomonospora endophytica</name>
    <dbReference type="NCBI Taxonomy" id="714109"/>
    <lineage>
        <taxon>Bacteria</taxon>
        <taxon>Bacillati</taxon>
        <taxon>Actinomycetota</taxon>
        <taxon>Actinomycetes</taxon>
        <taxon>Micromonosporales</taxon>
        <taxon>Micromonosporaceae</taxon>
        <taxon>Phytomonospora</taxon>
    </lineage>
</organism>
<gene>
    <name evidence="1" type="ORF">HNR73_002831</name>
</gene>
<dbReference type="AlphaFoldDB" id="A0A841FP21"/>
<dbReference type="RefSeq" id="WP_184787824.1">
    <property type="nucleotide sequence ID" value="NZ_BONT01000112.1"/>
</dbReference>
<accession>A0A841FP21</accession>
<reference evidence="1 2" key="1">
    <citation type="submission" date="2020-08" db="EMBL/GenBank/DDBJ databases">
        <title>Genomic Encyclopedia of Type Strains, Phase IV (KMG-IV): sequencing the most valuable type-strain genomes for metagenomic binning, comparative biology and taxonomic classification.</title>
        <authorList>
            <person name="Goeker M."/>
        </authorList>
    </citation>
    <scope>NUCLEOTIDE SEQUENCE [LARGE SCALE GENOMIC DNA]</scope>
    <source>
        <strain evidence="1 2">YIM 65646</strain>
    </source>
</reference>
<protein>
    <recommendedName>
        <fullName evidence="3">Excreted virulence factor EspC (Type VII ESX diderm)</fullName>
    </recommendedName>
</protein>
<proteinExistence type="predicted"/>
<evidence type="ECO:0000313" key="1">
    <source>
        <dbReference type="EMBL" id="MBB6034977.1"/>
    </source>
</evidence>
<sequence>MGFNVSTEELSGHLTPLTAVKDSVKRCKDASDQVGYGGFEAYGLFLQALVPPILEMCLGDATEMMNQAAELAGAFHKSIEANNECYMANETAIEQMWTDVHESGLFR</sequence>
<evidence type="ECO:0008006" key="3">
    <source>
        <dbReference type="Google" id="ProtNLM"/>
    </source>
</evidence>
<comment type="caution">
    <text evidence="1">The sequence shown here is derived from an EMBL/GenBank/DDBJ whole genome shotgun (WGS) entry which is preliminary data.</text>
</comment>
<evidence type="ECO:0000313" key="2">
    <source>
        <dbReference type="Proteomes" id="UP000548476"/>
    </source>
</evidence>
<keyword evidence="2" id="KW-1185">Reference proteome</keyword>
<name>A0A841FP21_9ACTN</name>
<dbReference type="Proteomes" id="UP000548476">
    <property type="component" value="Unassembled WGS sequence"/>
</dbReference>